<dbReference type="OrthoDB" id="2412736at2759"/>
<comment type="caution">
    <text evidence="1">The sequence shown here is derived from an EMBL/GenBank/DDBJ whole genome shotgun (WGS) entry which is preliminary data.</text>
</comment>
<dbReference type="AlphaFoldDB" id="A0A397S6G4"/>
<keyword evidence="2" id="KW-1185">Reference proteome</keyword>
<accession>A0A397S6G4</accession>
<sequence>MKSHLALRCSKDTHKEDFVKSLYFEYKLPKQTALSTTYLNAETAKYYIKIEDQSKNLTLAQFNEEQIIKVIENIEENKSIVTDVEAAMQAAKKSIKNKYPYIMTVRCIAHHIKDIISIECAQDTIQKY</sequence>
<dbReference type="Proteomes" id="UP000265703">
    <property type="component" value="Unassembled WGS sequence"/>
</dbReference>
<evidence type="ECO:0000313" key="1">
    <source>
        <dbReference type="EMBL" id="RIA80296.1"/>
    </source>
</evidence>
<organism evidence="1 2">
    <name type="scientific">Glomus cerebriforme</name>
    <dbReference type="NCBI Taxonomy" id="658196"/>
    <lineage>
        <taxon>Eukaryota</taxon>
        <taxon>Fungi</taxon>
        <taxon>Fungi incertae sedis</taxon>
        <taxon>Mucoromycota</taxon>
        <taxon>Glomeromycotina</taxon>
        <taxon>Glomeromycetes</taxon>
        <taxon>Glomerales</taxon>
        <taxon>Glomeraceae</taxon>
        <taxon>Glomus</taxon>
    </lineage>
</organism>
<dbReference type="EMBL" id="QKYT01000999">
    <property type="protein sequence ID" value="RIA80296.1"/>
    <property type="molecule type" value="Genomic_DNA"/>
</dbReference>
<evidence type="ECO:0000313" key="2">
    <source>
        <dbReference type="Proteomes" id="UP000265703"/>
    </source>
</evidence>
<protein>
    <recommendedName>
        <fullName evidence="3">DUF659 domain-containing protein</fullName>
    </recommendedName>
</protein>
<gene>
    <name evidence="1" type="ORF">C1645_838953</name>
</gene>
<name>A0A397S6G4_9GLOM</name>
<evidence type="ECO:0008006" key="3">
    <source>
        <dbReference type="Google" id="ProtNLM"/>
    </source>
</evidence>
<reference evidence="1 2" key="1">
    <citation type="submission" date="2018-06" db="EMBL/GenBank/DDBJ databases">
        <title>Comparative genomics reveals the genomic features of Rhizophagus irregularis, R. cerebriforme, R. diaphanum and Gigaspora rosea, and their symbiotic lifestyle signature.</title>
        <authorList>
            <person name="Morin E."/>
            <person name="San Clemente H."/>
            <person name="Chen E.C.H."/>
            <person name="De La Providencia I."/>
            <person name="Hainaut M."/>
            <person name="Kuo A."/>
            <person name="Kohler A."/>
            <person name="Murat C."/>
            <person name="Tang N."/>
            <person name="Roy S."/>
            <person name="Loubradou J."/>
            <person name="Henrissat B."/>
            <person name="Grigoriev I.V."/>
            <person name="Corradi N."/>
            <person name="Roux C."/>
            <person name="Martin F.M."/>
        </authorList>
    </citation>
    <scope>NUCLEOTIDE SEQUENCE [LARGE SCALE GENOMIC DNA]</scope>
    <source>
        <strain evidence="1 2">DAOM 227022</strain>
    </source>
</reference>
<proteinExistence type="predicted"/>